<dbReference type="GO" id="GO:0097193">
    <property type="term" value="P:intrinsic apoptotic signaling pathway"/>
    <property type="evidence" value="ECO:0007669"/>
    <property type="project" value="TreeGrafter"/>
</dbReference>
<proteinExistence type="inferred from homology"/>
<dbReference type="PANTHER" id="PTHR16932">
    <property type="entry name" value="INTERFERON ALPHA-INDUCIBLE PROTEIN 27"/>
    <property type="match status" value="1"/>
</dbReference>
<reference evidence="6" key="1">
    <citation type="submission" date="2022-08" db="UniProtKB">
        <authorList>
            <consortium name="EnsemblMetazoa"/>
        </authorList>
    </citation>
    <scope>IDENTIFICATION</scope>
    <source>
        <strain evidence="6">05x7-T-G4-1.051#20</strain>
    </source>
</reference>
<dbReference type="EnsemblMetazoa" id="G23720.1">
    <property type="protein sequence ID" value="G23720.1:cds"/>
    <property type="gene ID" value="G23720"/>
</dbReference>
<comment type="subcellular location">
    <subcellularLocation>
        <location evidence="1">Membrane</location>
        <topology evidence="1">Multi-pass membrane protein</topology>
    </subcellularLocation>
</comment>
<dbReference type="InterPro" id="IPR009311">
    <property type="entry name" value="IFI6/IFI27-like"/>
</dbReference>
<dbReference type="InterPro" id="IPR038213">
    <property type="entry name" value="IFI6/IFI27-like_sf"/>
</dbReference>
<keyword evidence="5" id="KW-0472">Membrane</keyword>
<dbReference type="Pfam" id="PF06140">
    <property type="entry name" value="Ifi-6-16"/>
    <property type="match status" value="1"/>
</dbReference>
<accession>A0A8W8KJB1</accession>
<evidence type="ECO:0000256" key="2">
    <source>
        <dbReference type="ARBA" id="ARBA00007262"/>
    </source>
</evidence>
<evidence type="ECO:0000256" key="5">
    <source>
        <dbReference type="ARBA" id="ARBA00023136"/>
    </source>
</evidence>
<keyword evidence="3" id="KW-0812">Transmembrane</keyword>
<evidence type="ECO:0000313" key="6">
    <source>
        <dbReference type="EnsemblMetazoa" id="G23720.1:cds"/>
    </source>
</evidence>
<evidence type="ECO:0000256" key="4">
    <source>
        <dbReference type="ARBA" id="ARBA00022989"/>
    </source>
</evidence>
<dbReference type="AlphaFoldDB" id="A0A8W8KJB1"/>
<keyword evidence="4" id="KW-1133">Transmembrane helix</keyword>
<protein>
    <submittedName>
        <fullName evidence="6">Uncharacterized protein</fullName>
    </submittedName>
</protein>
<organism evidence="6 7">
    <name type="scientific">Magallana gigas</name>
    <name type="common">Pacific oyster</name>
    <name type="synonym">Crassostrea gigas</name>
    <dbReference type="NCBI Taxonomy" id="29159"/>
    <lineage>
        <taxon>Eukaryota</taxon>
        <taxon>Metazoa</taxon>
        <taxon>Spiralia</taxon>
        <taxon>Lophotrochozoa</taxon>
        <taxon>Mollusca</taxon>
        <taxon>Bivalvia</taxon>
        <taxon>Autobranchia</taxon>
        <taxon>Pteriomorphia</taxon>
        <taxon>Ostreida</taxon>
        <taxon>Ostreoidea</taxon>
        <taxon>Ostreidae</taxon>
        <taxon>Magallana</taxon>
    </lineage>
</organism>
<keyword evidence="7" id="KW-1185">Reference proteome</keyword>
<dbReference type="EnsemblMetazoa" id="G23720.2">
    <property type="protein sequence ID" value="G23720.2:cds"/>
    <property type="gene ID" value="G23720"/>
</dbReference>
<sequence>KEIMDVYDAVKIAAVGTASAVGALIGGPVVLGVVGFTKAGVAAGSIAAALQTPATAAGSVFALCQSAGVVGLAASTKAGICATAGAVGAGISAILK</sequence>
<name>A0A8W8KJB1_MAGGI</name>
<dbReference type="GO" id="GO:0031966">
    <property type="term" value="C:mitochondrial membrane"/>
    <property type="evidence" value="ECO:0007669"/>
    <property type="project" value="TreeGrafter"/>
</dbReference>
<evidence type="ECO:0000256" key="1">
    <source>
        <dbReference type="ARBA" id="ARBA00004141"/>
    </source>
</evidence>
<comment type="similarity">
    <text evidence="2">Belongs to the IFI6/IFI27 family.</text>
</comment>
<dbReference type="Proteomes" id="UP000005408">
    <property type="component" value="Unassembled WGS sequence"/>
</dbReference>
<dbReference type="PANTHER" id="PTHR16932:SF18">
    <property type="entry name" value="INTERFERON, ALPHA-INDUCIBLE PROTEIN 27-LIKE 2"/>
    <property type="match status" value="1"/>
</dbReference>
<evidence type="ECO:0000313" key="7">
    <source>
        <dbReference type="Proteomes" id="UP000005408"/>
    </source>
</evidence>
<evidence type="ECO:0000256" key="3">
    <source>
        <dbReference type="ARBA" id="ARBA00022692"/>
    </source>
</evidence>
<dbReference type="GO" id="GO:0001836">
    <property type="term" value="P:release of cytochrome c from mitochondria"/>
    <property type="evidence" value="ECO:0007669"/>
    <property type="project" value="TreeGrafter"/>
</dbReference>
<dbReference type="Gene3D" id="6.10.110.10">
    <property type="match status" value="1"/>
</dbReference>